<evidence type="ECO:0000313" key="1">
    <source>
        <dbReference type="EMBL" id="ASP23148.1"/>
    </source>
</evidence>
<dbReference type="EMBL" id="CP022540">
    <property type="protein sequence ID" value="ASP23148.1"/>
    <property type="molecule type" value="Genomic_DNA"/>
</dbReference>
<evidence type="ECO:0000313" key="2">
    <source>
        <dbReference type="Proteomes" id="UP000203589"/>
    </source>
</evidence>
<dbReference type="AlphaFoldDB" id="A0A222EAS2"/>
<sequence length="173" mass="17910">MSFSANEIASLAHKAARGAGFPPRQADVFGAAAVHHLAAGGTPSALRRALADPTDSPILRLPLLTEDILRALTLSGPEVTLTLQPGDEALALAYTALMHIHIERSVVDRPEGAPPRLTLCADLDTPTRTRLPARIDAPADLIEHLSGLAAKTLVAPSVASRNAGAGAGNIDND</sequence>
<gene>
    <name evidence="1" type="ORF">ANTHELSMS3_04551</name>
</gene>
<accession>A0A222EAS2</accession>
<dbReference type="RefSeq" id="WP_157733612.1">
    <property type="nucleotide sequence ID" value="NZ_CP022540.1"/>
</dbReference>
<dbReference type="KEGG" id="aht:ANTHELSMS3_04551"/>
<reference evidence="1 2" key="1">
    <citation type="submission" date="2017-07" db="EMBL/GenBank/DDBJ databases">
        <title>Genome Sequence of Antarctobacter heliothermus Strain SMS3 Isolated from a culture of the Diatom Skeletonema marinoi.</title>
        <authorList>
            <person name="Topel M."/>
            <person name="Pinder M.I.M."/>
            <person name="Johansson O.N."/>
            <person name="Kourtchenko O."/>
            <person name="Godhe A."/>
            <person name="Clarke A.K."/>
        </authorList>
    </citation>
    <scope>NUCLEOTIDE SEQUENCE [LARGE SCALE GENOMIC DNA]</scope>
    <source>
        <strain evidence="1 2">SMS3</strain>
    </source>
</reference>
<name>A0A222EAS2_9RHOB</name>
<evidence type="ECO:0008006" key="3">
    <source>
        <dbReference type="Google" id="ProtNLM"/>
    </source>
</evidence>
<organism evidence="1 2">
    <name type="scientific">Antarctobacter heliothermus</name>
    <dbReference type="NCBI Taxonomy" id="74033"/>
    <lineage>
        <taxon>Bacteria</taxon>
        <taxon>Pseudomonadati</taxon>
        <taxon>Pseudomonadota</taxon>
        <taxon>Alphaproteobacteria</taxon>
        <taxon>Rhodobacterales</taxon>
        <taxon>Roseobacteraceae</taxon>
        <taxon>Antarctobacter</taxon>
    </lineage>
</organism>
<dbReference type="Proteomes" id="UP000203589">
    <property type="component" value="Chromosome"/>
</dbReference>
<protein>
    <recommendedName>
        <fullName evidence="3">DUF3726 domain-containing protein</fullName>
    </recommendedName>
</protein>
<dbReference type="OrthoDB" id="8420038at2"/>
<proteinExistence type="predicted"/>
<keyword evidence="2" id="KW-1185">Reference proteome</keyword>